<dbReference type="AlphaFoldDB" id="A0A1M7SNI9"/>
<dbReference type="PRINTS" id="PR00368">
    <property type="entry name" value="FADPNR"/>
</dbReference>
<evidence type="ECO:0000256" key="7">
    <source>
        <dbReference type="ARBA" id="ARBA00022827"/>
    </source>
</evidence>
<dbReference type="FunFam" id="3.90.700.10:FF:000002">
    <property type="entry name" value="L-aspartate oxidase"/>
    <property type="match status" value="1"/>
</dbReference>
<evidence type="ECO:0000256" key="5">
    <source>
        <dbReference type="ARBA" id="ARBA00022630"/>
    </source>
</evidence>
<dbReference type="SUPFAM" id="SSF51905">
    <property type="entry name" value="FAD/NAD(P)-binding domain"/>
    <property type="match status" value="1"/>
</dbReference>
<evidence type="ECO:0000256" key="9">
    <source>
        <dbReference type="ARBA" id="ARBA00048305"/>
    </source>
</evidence>
<dbReference type="Pfam" id="PF00890">
    <property type="entry name" value="FAD_binding_2"/>
    <property type="match status" value="1"/>
</dbReference>
<dbReference type="InterPro" id="IPR036188">
    <property type="entry name" value="FAD/NAD-bd_sf"/>
</dbReference>
<keyword evidence="6" id="KW-0662">Pyridine nucleotide biosynthesis</keyword>
<comment type="pathway">
    <text evidence="2">Cofactor biosynthesis; NAD(+) biosynthesis; iminoaspartate from L-aspartate (oxidase route): step 1/1.</text>
</comment>
<dbReference type="InterPro" id="IPR003953">
    <property type="entry name" value="FAD-dep_OxRdtase_2_FAD-bd"/>
</dbReference>
<comment type="cofactor">
    <cofactor evidence="1">
        <name>FAD</name>
        <dbReference type="ChEBI" id="CHEBI:57692"/>
    </cofactor>
</comment>
<proteinExistence type="inferred from homology"/>
<evidence type="ECO:0000313" key="12">
    <source>
        <dbReference type="Proteomes" id="UP000186469"/>
    </source>
</evidence>
<evidence type="ECO:0000256" key="6">
    <source>
        <dbReference type="ARBA" id="ARBA00022642"/>
    </source>
</evidence>
<comment type="catalytic activity">
    <reaction evidence="9">
        <text>L-aspartate + O2 = iminosuccinate + H2O2</text>
        <dbReference type="Rhea" id="RHEA:25876"/>
        <dbReference type="ChEBI" id="CHEBI:15379"/>
        <dbReference type="ChEBI" id="CHEBI:16240"/>
        <dbReference type="ChEBI" id="CHEBI:29991"/>
        <dbReference type="ChEBI" id="CHEBI:77875"/>
        <dbReference type="EC" id="1.4.3.16"/>
    </reaction>
    <physiologicalReaction direction="left-to-right" evidence="9">
        <dbReference type="Rhea" id="RHEA:25877"/>
    </physiologicalReaction>
</comment>
<keyword evidence="5" id="KW-0285">Flavoprotein</keyword>
<organism evidence="11 12">
    <name type="scientific">Desulfovibrio litoralis DSM 11393</name>
    <dbReference type="NCBI Taxonomy" id="1121455"/>
    <lineage>
        <taxon>Bacteria</taxon>
        <taxon>Pseudomonadati</taxon>
        <taxon>Thermodesulfobacteriota</taxon>
        <taxon>Desulfovibrionia</taxon>
        <taxon>Desulfovibrionales</taxon>
        <taxon>Desulfovibrionaceae</taxon>
        <taxon>Desulfovibrio</taxon>
    </lineage>
</organism>
<dbReference type="InterPro" id="IPR005288">
    <property type="entry name" value="NadB"/>
</dbReference>
<dbReference type="GO" id="GO:0008734">
    <property type="term" value="F:L-aspartate oxidase activity"/>
    <property type="evidence" value="ECO:0007669"/>
    <property type="project" value="UniProtKB-EC"/>
</dbReference>
<accession>A0A1M7SNI9</accession>
<evidence type="ECO:0000256" key="8">
    <source>
        <dbReference type="ARBA" id="ARBA00023002"/>
    </source>
</evidence>
<keyword evidence="12" id="KW-1185">Reference proteome</keyword>
<dbReference type="EMBL" id="FRDI01000004">
    <property type="protein sequence ID" value="SHN60057.1"/>
    <property type="molecule type" value="Genomic_DNA"/>
</dbReference>
<sequence length="532" mass="58821">MTFNKTNTIKTQALIIGSGLAGSTAALILADKGLEVTLITSEKELLSGNSPLAQGGIVYKAAKENPKELEGDILNAGHNLNNHWAVRHLARKGPEIVDKILIDRLKIPFAKIKSDNAANAWDLAREGGHHSPCILHCADYTGLAIMQGVTKAVASHPNIKVLTQHTAIDLLTIHHHSQSKTYRYQVINKCCGAHVFDENNSTVQTILADVTILASGGAGQIFLHTTNNPSVIGSAFAMASRALVRMTNLEYVQFHPTAFFDHAPSRFLITEAMRGEGARLINAKGERFMKKYDQREELAPRDIVSQAIVNELLTSGSPCVFLDTKTLKTDPKERFPTIYEHCLKSGIDIRKEPIPVVPAAHYFCGGILTNLWGETSLNNLYSIGECSCTGLHGANRLASTSLLEALVWGYQAAEHINKNITSLRLSNRLLESISDWKYIGNEKNDDPALIAQDWTTIRSTTWNYVGIIRSHARLRRAFEELRDLSTHVHDFYKLTTINKSLIDLFHGCQSAYVLTQAAMRNPKKLGCHNMID</sequence>
<protein>
    <recommendedName>
        <fullName evidence="4">L-aspartate oxidase</fullName>
        <ecNumber evidence="4">1.4.3.16</ecNumber>
    </recommendedName>
</protein>
<keyword evidence="7" id="KW-0274">FAD</keyword>
<dbReference type="SUPFAM" id="SSF56425">
    <property type="entry name" value="Succinate dehydrogenase/fumarate reductase flavoprotein, catalytic domain"/>
    <property type="match status" value="1"/>
</dbReference>
<feature type="domain" description="FAD-dependent oxidoreductase 2 FAD-binding" evidence="10">
    <location>
        <begin position="13"/>
        <end position="402"/>
    </location>
</feature>
<evidence type="ECO:0000256" key="3">
    <source>
        <dbReference type="ARBA" id="ARBA00008562"/>
    </source>
</evidence>
<evidence type="ECO:0000256" key="2">
    <source>
        <dbReference type="ARBA" id="ARBA00004950"/>
    </source>
</evidence>
<dbReference type="RefSeq" id="WP_072696766.1">
    <property type="nucleotide sequence ID" value="NZ_FRDI01000004.1"/>
</dbReference>
<dbReference type="InterPro" id="IPR027477">
    <property type="entry name" value="Succ_DH/fumarate_Rdtase_cat_sf"/>
</dbReference>
<dbReference type="PANTHER" id="PTHR42716:SF2">
    <property type="entry name" value="L-ASPARTATE OXIDASE, CHLOROPLASTIC"/>
    <property type="match status" value="1"/>
</dbReference>
<comment type="similarity">
    <text evidence="3">Belongs to the FAD-dependent oxidoreductase 2 family. NadB subfamily.</text>
</comment>
<gene>
    <name evidence="11" type="ORF">SAMN02745728_01079</name>
</gene>
<dbReference type="PANTHER" id="PTHR42716">
    <property type="entry name" value="L-ASPARTATE OXIDASE"/>
    <property type="match status" value="1"/>
</dbReference>
<dbReference type="Proteomes" id="UP000186469">
    <property type="component" value="Unassembled WGS sequence"/>
</dbReference>
<dbReference type="UniPathway" id="UPA00253">
    <property type="reaction ID" value="UER00326"/>
</dbReference>
<evidence type="ECO:0000256" key="1">
    <source>
        <dbReference type="ARBA" id="ARBA00001974"/>
    </source>
</evidence>
<name>A0A1M7SNI9_9BACT</name>
<evidence type="ECO:0000259" key="10">
    <source>
        <dbReference type="Pfam" id="PF00890"/>
    </source>
</evidence>
<dbReference type="OrthoDB" id="9806724at2"/>
<dbReference type="GO" id="GO:0009435">
    <property type="term" value="P:NAD+ biosynthetic process"/>
    <property type="evidence" value="ECO:0007669"/>
    <property type="project" value="UniProtKB-UniPathway"/>
</dbReference>
<dbReference type="InterPro" id="IPR037099">
    <property type="entry name" value="Fum_R/Succ_DH_flav-like_C_sf"/>
</dbReference>
<evidence type="ECO:0000313" key="11">
    <source>
        <dbReference type="EMBL" id="SHN60057.1"/>
    </source>
</evidence>
<dbReference type="Gene3D" id="3.50.50.60">
    <property type="entry name" value="FAD/NAD(P)-binding domain"/>
    <property type="match status" value="1"/>
</dbReference>
<keyword evidence="8" id="KW-0560">Oxidoreductase</keyword>
<dbReference type="STRING" id="1121455.SAMN02745728_01079"/>
<reference evidence="11 12" key="1">
    <citation type="submission" date="2016-12" db="EMBL/GenBank/DDBJ databases">
        <authorList>
            <person name="Song W.-J."/>
            <person name="Kurnit D.M."/>
        </authorList>
    </citation>
    <scope>NUCLEOTIDE SEQUENCE [LARGE SCALE GENOMIC DNA]</scope>
    <source>
        <strain evidence="11 12">DSM 11393</strain>
    </source>
</reference>
<dbReference type="Gene3D" id="1.20.58.100">
    <property type="entry name" value="Fumarate reductase/succinate dehydrogenase flavoprotein-like, C-terminal domain"/>
    <property type="match status" value="1"/>
</dbReference>
<dbReference type="Gene3D" id="3.90.700.10">
    <property type="entry name" value="Succinate dehydrogenase/fumarate reductase flavoprotein, catalytic domain"/>
    <property type="match status" value="1"/>
</dbReference>
<evidence type="ECO:0000256" key="4">
    <source>
        <dbReference type="ARBA" id="ARBA00012173"/>
    </source>
</evidence>
<dbReference type="EC" id="1.4.3.16" evidence="4"/>
<dbReference type="SUPFAM" id="SSF46977">
    <property type="entry name" value="Succinate dehydrogenase/fumarate reductase flavoprotein C-terminal domain"/>
    <property type="match status" value="1"/>
</dbReference>